<reference evidence="2 3" key="2">
    <citation type="submission" date="2020-03" db="EMBL/GenBank/DDBJ databases">
        <authorList>
            <person name="Ichikawa N."/>
            <person name="Kimura A."/>
            <person name="Kitahashi Y."/>
            <person name="Uohara A."/>
        </authorList>
    </citation>
    <scope>NUCLEOTIDE SEQUENCE [LARGE SCALE GENOMIC DNA]</scope>
    <source>
        <strain evidence="2 3">NBRC 107702</strain>
    </source>
</reference>
<dbReference type="Proteomes" id="UP000502508">
    <property type="component" value="Chromosome"/>
</dbReference>
<dbReference type="AlphaFoldDB" id="A0A6F8Y1H4"/>
<feature type="region of interest" description="Disordered" evidence="1">
    <location>
        <begin position="115"/>
        <end position="152"/>
    </location>
</feature>
<gene>
    <name evidence="2" type="ORF">Pflav_063820</name>
</gene>
<dbReference type="EMBL" id="AP022870">
    <property type="protein sequence ID" value="BCB79972.1"/>
    <property type="molecule type" value="Genomic_DNA"/>
</dbReference>
<name>A0A6F8Y1H4_9ACTN</name>
<feature type="compositionally biased region" description="Low complexity" evidence="1">
    <location>
        <begin position="16"/>
        <end position="31"/>
    </location>
</feature>
<sequence>MLGTDPTAISACDPVTTRPSASSTRTPSPSRRTAEARELPSTAMPRERNTSSITAAASASSCGMTRSRLDTSVTLTPIARYALANSAPVTPEPITMRWSGSSGRSYTWRQVRIRSPSGAASGSTRGVAPVATSTVEASTEYSESRPSGMILT</sequence>
<organism evidence="2 3">
    <name type="scientific">Phytohabitans flavus</name>
    <dbReference type="NCBI Taxonomy" id="1076124"/>
    <lineage>
        <taxon>Bacteria</taxon>
        <taxon>Bacillati</taxon>
        <taxon>Actinomycetota</taxon>
        <taxon>Actinomycetes</taxon>
        <taxon>Micromonosporales</taxon>
        <taxon>Micromonosporaceae</taxon>
    </lineage>
</organism>
<feature type="region of interest" description="Disordered" evidence="1">
    <location>
        <begin position="1"/>
        <end position="66"/>
    </location>
</feature>
<evidence type="ECO:0000256" key="1">
    <source>
        <dbReference type="SAM" id="MobiDB-lite"/>
    </source>
</evidence>
<proteinExistence type="predicted"/>
<evidence type="ECO:0000313" key="2">
    <source>
        <dbReference type="EMBL" id="BCB79972.1"/>
    </source>
</evidence>
<feature type="compositionally biased region" description="Low complexity" evidence="1">
    <location>
        <begin position="50"/>
        <end position="61"/>
    </location>
</feature>
<feature type="compositionally biased region" description="Polar residues" evidence="1">
    <location>
        <begin position="131"/>
        <end position="145"/>
    </location>
</feature>
<evidence type="ECO:0000313" key="3">
    <source>
        <dbReference type="Proteomes" id="UP000502508"/>
    </source>
</evidence>
<keyword evidence="3" id="KW-1185">Reference proteome</keyword>
<reference evidence="2 3" key="1">
    <citation type="submission" date="2020-03" db="EMBL/GenBank/DDBJ databases">
        <title>Whole genome shotgun sequence of Phytohabitans flavus NBRC 107702.</title>
        <authorList>
            <person name="Komaki H."/>
            <person name="Tamura T."/>
        </authorList>
    </citation>
    <scope>NUCLEOTIDE SEQUENCE [LARGE SCALE GENOMIC DNA]</scope>
    <source>
        <strain evidence="2 3">NBRC 107702</strain>
    </source>
</reference>
<accession>A0A6F8Y1H4</accession>
<dbReference type="KEGG" id="pfla:Pflav_063820"/>
<protein>
    <submittedName>
        <fullName evidence="2">Uncharacterized protein</fullName>
    </submittedName>
</protein>